<dbReference type="GO" id="GO:0000156">
    <property type="term" value="F:phosphorelay response regulator activity"/>
    <property type="evidence" value="ECO:0007669"/>
    <property type="project" value="TreeGrafter"/>
</dbReference>
<name>A0A1H4M811_9BACT</name>
<evidence type="ECO:0000256" key="1">
    <source>
        <dbReference type="ARBA" id="ARBA00023125"/>
    </source>
</evidence>
<dbReference type="Gene3D" id="2.20.25.10">
    <property type="match status" value="1"/>
</dbReference>
<keyword evidence="2" id="KW-0597">Phosphoprotein</keyword>
<keyword evidence="1" id="KW-0238">DNA-binding</keyword>
<dbReference type="GO" id="GO:0000976">
    <property type="term" value="F:transcription cis-regulatory region binding"/>
    <property type="evidence" value="ECO:0007669"/>
    <property type="project" value="TreeGrafter"/>
</dbReference>
<dbReference type="SUPFAM" id="SSF52172">
    <property type="entry name" value="CheY-like"/>
    <property type="match status" value="1"/>
</dbReference>
<dbReference type="PANTHER" id="PTHR48111">
    <property type="entry name" value="REGULATOR OF RPOS"/>
    <property type="match status" value="1"/>
</dbReference>
<dbReference type="InterPro" id="IPR011006">
    <property type="entry name" value="CheY-like_superfamily"/>
</dbReference>
<dbReference type="Gene3D" id="2.40.50.40">
    <property type="match status" value="1"/>
</dbReference>
<dbReference type="EMBL" id="FNSD01000001">
    <property type="protein sequence ID" value="SEB79220.1"/>
    <property type="molecule type" value="Genomic_DNA"/>
</dbReference>
<evidence type="ECO:0000256" key="2">
    <source>
        <dbReference type="PROSITE-ProRule" id="PRU00169"/>
    </source>
</evidence>
<dbReference type="SMART" id="SM00850">
    <property type="entry name" value="LytTR"/>
    <property type="match status" value="1"/>
</dbReference>
<dbReference type="PROSITE" id="PS50930">
    <property type="entry name" value="HTH_LYTTR"/>
    <property type="match status" value="1"/>
</dbReference>
<accession>A0A1H4M811</accession>
<evidence type="ECO:0000259" key="4">
    <source>
        <dbReference type="PROSITE" id="PS50110"/>
    </source>
</evidence>
<evidence type="ECO:0000313" key="6">
    <source>
        <dbReference type="EMBL" id="SEB79220.1"/>
    </source>
</evidence>
<reference evidence="6 7" key="1">
    <citation type="submission" date="2016-10" db="EMBL/GenBank/DDBJ databases">
        <authorList>
            <person name="de Groot N.N."/>
        </authorList>
    </citation>
    <scope>NUCLEOTIDE SEQUENCE [LARGE SCALE GENOMIC DNA]</scope>
    <source>
        <strain evidence="6 7">AB35.6</strain>
    </source>
</reference>
<dbReference type="Pfam" id="PF00072">
    <property type="entry name" value="Response_reg"/>
    <property type="match status" value="1"/>
</dbReference>
<dbReference type="PROSITE" id="PS50110">
    <property type="entry name" value="RESPONSE_REGULATORY"/>
    <property type="match status" value="1"/>
</dbReference>
<dbReference type="GO" id="GO:0005829">
    <property type="term" value="C:cytosol"/>
    <property type="evidence" value="ECO:0007669"/>
    <property type="project" value="TreeGrafter"/>
</dbReference>
<feature type="region of interest" description="Disordered" evidence="3">
    <location>
        <begin position="1"/>
        <end position="21"/>
    </location>
</feature>
<dbReference type="SMART" id="SM00448">
    <property type="entry name" value="REC"/>
    <property type="match status" value="1"/>
</dbReference>
<feature type="modified residue" description="4-aspartylphosphate" evidence="2">
    <location>
        <position position="99"/>
    </location>
</feature>
<dbReference type="InterPro" id="IPR007492">
    <property type="entry name" value="LytTR_DNA-bd_dom"/>
</dbReference>
<dbReference type="GO" id="GO:0006355">
    <property type="term" value="P:regulation of DNA-templated transcription"/>
    <property type="evidence" value="ECO:0007669"/>
    <property type="project" value="TreeGrafter"/>
</dbReference>
<dbReference type="CDD" id="cd17532">
    <property type="entry name" value="REC_LytTR_AlgR-like"/>
    <property type="match status" value="1"/>
</dbReference>
<sequence>MTDQGWSRKASAEDAADEQEADACDGVDHALRILLDSYAPILLSMGLSAVIVDDEALARRELRYLLDRVGEVEVVAEASNGIEAVETVRSHAPDVVFMDVQMPGLDGFAVLKRLMENREFVMPEVIFATAYDQYAVRAFEVNAIDYLLKPFEEKRVALAIEKARMRRAAASTAQSETAIETVPQASAEERLESLLKLLETQATAAATQTRPRSGKVVVRSAQRLLLVDQREICFASIEEGAISVVTPAIEGMSNVRTLEELTDQLDPETFWRAHRSFVVNIQHIREVVPWFKSSYLLRMDDRKATEIPVARAQIKRLRELFNL</sequence>
<evidence type="ECO:0000313" key="7">
    <source>
        <dbReference type="Proteomes" id="UP000182409"/>
    </source>
</evidence>
<dbReference type="Pfam" id="PF04397">
    <property type="entry name" value="LytTR"/>
    <property type="match status" value="1"/>
</dbReference>
<evidence type="ECO:0000259" key="5">
    <source>
        <dbReference type="PROSITE" id="PS50930"/>
    </source>
</evidence>
<dbReference type="AlphaFoldDB" id="A0A1H4M811"/>
<dbReference type="InterPro" id="IPR039420">
    <property type="entry name" value="WalR-like"/>
</dbReference>
<feature type="domain" description="Response regulatory" evidence="4">
    <location>
        <begin position="48"/>
        <end position="164"/>
    </location>
</feature>
<proteinExistence type="predicted"/>
<feature type="domain" description="HTH LytTR-type" evidence="5">
    <location>
        <begin position="257"/>
        <end position="323"/>
    </location>
</feature>
<dbReference type="Gene3D" id="3.40.50.2300">
    <property type="match status" value="1"/>
</dbReference>
<evidence type="ECO:0000256" key="3">
    <source>
        <dbReference type="SAM" id="MobiDB-lite"/>
    </source>
</evidence>
<dbReference type="GO" id="GO:0032993">
    <property type="term" value="C:protein-DNA complex"/>
    <property type="evidence" value="ECO:0007669"/>
    <property type="project" value="TreeGrafter"/>
</dbReference>
<organism evidence="6 7">
    <name type="scientific">Terriglobus roseus</name>
    <dbReference type="NCBI Taxonomy" id="392734"/>
    <lineage>
        <taxon>Bacteria</taxon>
        <taxon>Pseudomonadati</taxon>
        <taxon>Acidobacteriota</taxon>
        <taxon>Terriglobia</taxon>
        <taxon>Terriglobales</taxon>
        <taxon>Acidobacteriaceae</taxon>
        <taxon>Terriglobus</taxon>
    </lineage>
</organism>
<dbReference type="Proteomes" id="UP000182409">
    <property type="component" value="Unassembled WGS sequence"/>
</dbReference>
<gene>
    <name evidence="6" type="ORF">SAMN05443244_1852</name>
</gene>
<dbReference type="PANTHER" id="PTHR48111:SF69">
    <property type="entry name" value="RESPONSE REGULATOR RECEIVER"/>
    <property type="match status" value="1"/>
</dbReference>
<protein>
    <submittedName>
        <fullName evidence="6">Two component transcriptional regulator, LytTR family</fullName>
    </submittedName>
</protein>
<dbReference type="InterPro" id="IPR001789">
    <property type="entry name" value="Sig_transdc_resp-reg_receiver"/>
</dbReference>